<dbReference type="RefSeq" id="WP_311591918.1">
    <property type="nucleotide sequence ID" value="NZ_JAVRHV010000001.1"/>
</dbReference>
<evidence type="ECO:0000313" key="2">
    <source>
        <dbReference type="Proteomes" id="UP001252186"/>
    </source>
</evidence>
<keyword evidence="2" id="KW-1185">Reference proteome</keyword>
<reference evidence="1 2" key="1">
    <citation type="submission" date="2023-09" db="EMBL/GenBank/DDBJ databases">
        <authorList>
            <person name="Rey-Velasco X."/>
        </authorList>
    </citation>
    <scope>NUCLEOTIDE SEQUENCE [LARGE SCALE GENOMIC DNA]</scope>
    <source>
        <strain evidence="1 2">P050</strain>
    </source>
</reference>
<dbReference type="Proteomes" id="UP001252186">
    <property type="component" value="Unassembled WGS sequence"/>
</dbReference>
<dbReference type="EMBL" id="JAVRHV010000001">
    <property type="protein sequence ID" value="MDT0552093.1"/>
    <property type="molecule type" value="Genomic_DNA"/>
</dbReference>
<sequence>MAFEEIKELAYHKGYTRLHIDEEISSKRPHEIRKKIILIFL</sequence>
<name>A0ABU2Y1K9_9FLAO</name>
<proteinExistence type="predicted"/>
<evidence type="ECO:0000313" key="1">
    <source>
        <dbReference type="EMBL" id="MDT0552093.1"/>
    </source>
</evidence>
<protein>
    <submittedName>
        <fullName evidence="1">Uncharacterized protein</fullName>
    </submittedName>
</protein>
<accession>A0ABU2Y1K9</accession>
<gene>
    <name evidence="1" type="ORF">RM519_02435</name>
</gene>
<organism evidence="1 2">
    <name type="scientific">Urechidicola vernalis</name>
    <dbReference type="NCBI Taxonomy" id="3075600"/>
    <lineage>
        <taxon>Bacteria</taxon>
        <taxon>Pseudomonadati</taxon>
        <taxon>Bacteroidota</taxon>
        <taxon>Flavobacteriia</taxon>
        <taxon>Flavobacteriales</taxon>
        <taxon>Flavobacteriaceae</taxon>
        <taxon>Urechidicola</taxon>
    </lineage>
</organism>
<comment type="caution">
    <text evidence="1">The sequence shown here is derived from an EMBL/GenBank/DDBJ whole genome shotgun (WGS) entry which is preliminary data.</text>
</comment>